<reference evidence="1" key="1">
    <citation type="submission" date="2023-10" db="EMBL/GenBank/DDBJ databases">
        <authorList>
            <person name="Domelevo Entfellner J.-B."/>
        </authorList>
    </citation>
    <scope>NUCLEOTIDE SEQUENCE</scope>
</reference>
<dbReference type="Gramene" id="rna-AYBTSS11_LOCUS25820">
    <property type="protein sequence ID" value="CAJ1973754.1"/>
    <property type="gene ID" value="gene-AYBTSS11_LOCUS25820"/>
</dbReference>
<sequence>MARKRGKVEDANCGNLKRGWRIVGMVNEVRQRVWQKGIFQQSMHAWLPLSRTLLINATSQCSTLISDLCNEIYIPIVIFCPITSPTTSTTPYSLLQNKQREESMIQRKMPPAHLDIGFQTNLVPLTSQCSPANSQRGQAWKHPLTPTSSSFIGRLKSKDHFGKVGKGSEEIQNELDASWN</sequence>
<evidence type="ECO:0000313" key="1">
    <source>
        <dbReference type="EMBL" id="CAJ1973754.1"/>
    </source>
</evidence>
<dbReference type="Proteomes" id="UP001189624">
    <property type="component" value="Chromosome 9"/>
</dbReference>
<evidence type="ECO:0000313" key="2">
    <source>
        <dbReference type="Proteomes" id="UP001189624"/>
    </source>
</evidence>
<dbReference type="EMBL" id="OY731406">
    <property type="protein sequence ID" value="CAJ1973754.1"/>
    <property type="molecule type" value="Genomic_DNA"/>
</dbReference>
<dbReference type="AlphaFoldDB" id="A0AA86TGS2"/>
<protein>
    <submittedName>
        <fullName evidence="1">Uncharacterized protein</fullName>
    </submittedName>
</protein>
<accession>A0AA86TGS2</accession>
<name>A0AA86TGS2_9FABA</name>
<gene>
    <name evidence="1" type="ORF">AYBTSS11_LOCUS25820</name>
</gene>
<organism evidence="1 2">
    <name type="scientific">Sphenostylis stenocarpa</name>
    <dbReference type="NCBI Taxonomy" id="92480"/>
    <lineage>
        <taxon>Eukaryota</taxon>
        <taxon>Viridiplantae</taxon>
        <taxon>Streptophyta</taxon>
        <taxon>Embryophyta</taxon>
        <taxon>Tracheophyta</taxon>
        <taxon>Spermatophyta</taxon>
        <taxon>Magnoliopsida</taxon>
        <taxon>eudicotyledons</taxon>
        <taxon>Gunneridae</taxon>
        <taxon>Pentapetalae</taxon>
        <taxon>rosids</taxon>
        <taxon>fabids</taxon>
        <taxon>Fabales</taxon>
        <taxon>Fabaceae</taxon>
        <taxon>Papilionoideae</taxon>
        <taxon>50 kb inversion clade</taxon>
        <taxon>NPAAA clade</taxon>
        <taxon>indigoferoid/millettioid clade</taxon>
        <taxon>Phaseoleae</taxon>
        <taxon>Sphenostylis</taxon>
    </lineage>
</organism>
<proteinExistence type="predicted"/>
<keyword evidence="2" id="KW-1185">Reference proteome</keyword>